<evidence type="ECO:0000313" key="5">
    <source>
        <dbReference type="Proteomes" id="UP000198584"/>
    </source>
</evidence>
<evidence type="ECO:0000259" key="3">
    <source>
        <dbReference type="Pfam" id="PF00561"/>
    </source>
</evidence>
<dbReference type="InterPro" id="IPR012354">
    <property type="entry name" value="Esterase_lipase"/>
</dbReference>
<dbReference type="Pfam" id="PF00561">
    <property type="entry name" value="Abhydrolase_1"/>
    <property type="match status" value="1"/>
</dbReference>
<dbReference type="PIRSF" id="PIRSF017388">
    <property type="entry name" value="Esterase_lipase"/>
    <property type="match status" value="1"/>
</dbReference>
<dbReference type="AlphaFoldDB" id="A0A1H4H9J4"/>
<dbReference type="InterPro" id="IPR029058">
    <property type="entry name" value="AB_hydrolase_fold"/>
</dbReference>
<dbReference type="SUPFAM" id="SSF53474">
    <property type="entry name" value="alpha/beta-Hydrolases"/>
    <property type="match status" value="1"/>
</dbReference>
<dbReference type="Gene3D" id="3.40.50.1820">
    <property type="entry name" value="alpha/beta hydrolase"/>
    <property type="match status" value="1"/>
</dbReference>
<dbReference type="PANTHER" id="PTHR43798:SF31">
    <property type="entry name" value="AB HYDROLASE SUPERFAMILY PROTEIN YCLE"/>
    <property type="match status" value="1"/>
</dbReference>
<gene>
    <name evidence="4" type="ORF">SAMN05421743_12449</name>
</gene>
<evidence type="ECO:0000256" key="2">
    <source>
        <dbReference type="PIRSR" id="PIRSR017388-1"/>
    </source>
</evidence>
<protein>
    <submittedName>
        <fullName evidence="4">Esterase/lipase</fullName>
    </submittedName>
</protein>
<dbReference type="Proteomes" id="UP000198584">
    <property type="component" value="Unassembled WGS sequence"/>
</dbReference>
<sequence>MIGCLCIHGYTGGPYEVQPLVDYLEQRTDWKFEVPTLPGHGRELDLKGHYYQEWIATAELAYLELKKTCDKVYIIGFSMGGMIASYLSAKHEVDRLVLLSAAGKYISVPQMYKDLTGFLTEAFRGSLEENELFLHYQNKLKQTPFPSSVEFVKCVQFTRPFLKDIHNPVLIVQGKQDEMVPDKAAIYLEQEIPSEDKQLVFLNESKHLICHGKDKEELFETVISFLTR</sequence>
<dbReference type="RefSeq" id="WP_093046698.1">
    <property type="nucleotide sequence ID" value="NZ_FNQR01000024.1"/>
</dbReference>
<dbReference type="EMBL" id="FNQR01000024">
    <property type="protein sequence ID" value="SEB18301.1"/>
    <property type="molecule type" value="Genomic_DNA"/>
</dbReference>
<feature type="active site" description="Nucleophile" evidence="2">
    <location>
        <position position="78"/>
    </location>
</feature>
<accession>A0A1H4H9J4</accession>
<keyword evidence="5" id="KW-1185">Reference proteome</keyword>
<dbReference type="InterPro" id="IPR000073">
    <property type="entry name" value="AB_hydrolase_1"/>
</dbReference>
<evidence type="ECO:0000313" key="4">
    <source>
        <dbReference type="EMBL" id="SEB18301.1"/>
    </source>
</evidence>
<feature type="active site" description="Charge relay system" evidence="2">
    <location>
        <position position="207"/>
    </location>
</feature>
<dbReference type="InterPro" id="IPR050266">
    <property type="entry name" value="AB_hydrolase_sf"/>
</dbReference>
<keyword evidence="1" id="KW-0378">Hydrolase</keyword>
<dbReference type="STRING" id="571932.SAMN05421743_12449"/>
<dbReference type="OrthoDB" id="9786110at2"/>
<feature type="active site" description="Charge relay system" evidence="2">
    <location>
        <position position="177"/>
    </location>
</feature>
<dbReference type="GO" id="GO:0052689">
    <property type="term" value="F:carboxylic ester hydrolase activity"/>
    <property type="evidence" value="ECO:0007669"/>
    <property type="project" value="InterPro"/>
</dbReference>
<reference evidence="4 5" key="1">
    <citation type="submission" date="2016-10" db="EMBL/GenBank/DDBJ databases">
        <authorList>
            <person name="de Groot N.N."/>
        </authorList>
    </citation>
    <scope>NUCLEOTIDE SEQUENCE [LARGE SCALE GENOMIC DNA]</scope>
    <source>
        <strain evidence="4 5">CCM7597</strain>
    </source>
</reference>
<feature type="domain" description="AB hydrolase-1" evidence="3">
    <location>
        <begin position="5"/>
        <end position="142"/>
    </location>
</feature>
<evidence type="ECO:0000256" key="1">
    <source>
        <dbReference type="ARBA" id="ARBA00022801"/>
    </source>
</evidence>
<proteinExistence type="predicted"/>
<dbReference type="PANTHER" id="PTHR43798">
    <property type="entry name" value="MONOACYLGLYCEROL LIPASE"/>
    <property type="match status" value="1"/>
</dbReference>
<dbReference type="GO" id="GO:0016020">
    <property type="term" value="C:membrane"/>
    <property type="evidence" value="ECO:0007669"/>
    <property type="project" value="TreeGrafter"/>
</dbReference>
<name>A0A1H4H9J4_9BACI</name>
<organism evidence="4 5">
    <name type="scientific">Thalassobacillus cyri</name>
    <dbReference type="NCBI Taxonomy" id="571932"/>
    <lineage>
        <taxon>Bacteria</taxon>
        <taxon>Bacillati</taxon>
        <taxon>Bacillota</taxon>
        <taxon>Bacilli</taxon>
        <taxon>Bacillales</taxon>
        <taxon>Bacillaceae</taxon>
        <taxon>Thalassobacillus</taxon>
    </lineage>
</organism>